<comment type="caution">
    <text evidence="2">The sequence shown here is derived from an EMBL/GenBank/DDBJ whole genome shotgun (WGS) entry which is preliminary data.</text>
</comment>
<evidence type="ECO:0000313" key="2">
    <source>
        <dbReference type="EMBL" id="KAJ6262722.1"/>
    </source>
</evidence>
<proteinExistence type="predicted"/>
<dbReference type="Proteomes" id="UP001221413">
    <property type="component" value="Unassembled WGS sequence"/>
</dbReference>
<accession>A0AAD6J5Z1</accession>
<gene>
    <name evidence="2" type="ORF">Dda_1278</name>
</gene>
<dbReference type="EMBL" id="JAQGDS010000002">
    <property type="protein sequence ID" value="KAJ6262722.1"/>
    <property type="molecule type" value="Genomic_DNA"/>
</dbReference>
<protein>
    <submittedName>
        <fullName evidence="2">Uncharacterized protein</fullName>
    </submittedName>
</protein>
<keyword evidence="3" id="KW-1185">Reference proteome</keyword>
<reference evidence="2" key="1">
    <citation type="submission" date="2023-01" db="EMBL/GenBank/DDBJ databases">
        <title>The chitinases involved in constricting ring structure development in the nematode-trapping fungus Drechslerella dactyloides.</title>
        <authorList>
            <person name="Wang R."/>
            <person name="Zhang L."/>
            <person name="Tang P."/>
            <person name="Li S."/>
            <person name="Liang L."/>
        </authorList>
    </citation>
    <scope>NUCLEOTIDE SEQUENCE</scope>
    <source>
        <strain evidence="2">YMF1.00031</strain>
    </source>
</reference>
<sequence length="180" mass="20154">MSDQNTSTTPQAPTVDATDLPAVDPTTIPPLSVEEMAELLRQRALERDPNIPPGGRIVYPPPPPTPEQRRVQKVKELKVLVKDWDTINGHTAADAALPPEYKKSCEKALKGWEDGEVTWEDGTAFLWGPNGLVAQGSYKEMNSLHMRYCMKGVRIYHMDECRYFHLGAQSSEMALIPPFH</sequence>
<feature type="region of interest" description="Disordered" evidence="1">
    <location>
        <begin position="1"/>
        <end position="30"/>
    </location>
</feature>
<evidence type="ECO:0000313" key="3">
    <source>
        <dbReference type="Proteomes" id="UP001221413"/>
    </source>
</evidence>
<feature type="region of interest" description="Disordered" evidence="1">
    <location>
        <begin position="45"/>
        <end position="69"/>
    </location>
</feature>
<feature type="compositionally biased region" description="Polar residues" evidence="1">
    <location>
        <begin position="1"/>
        <end position="12"/>
    </location>
</feature>
<organism evidence="2 3">
    <name type="scientific">Drechslerella dactyloides</name>
    <name type="common">Nematode-trapping fungus</name>
    <name type="synonym">Arthrobotrys dactyloides</name>
    <dbReference type="NCBI Taxonomy" id="74499"/>
    <lineage>
        <taxon>Eukaryota</taxon>
        <taxon>Fungi</taxon>
        <taxon>Dikarya</taxon>
        <taxon>Ascomycota</taxon>
        <taxon>Pezizomycotina</taxon>
        <taxon>Orbiliomycetes</taxon>
        <taxon>Orbiliales</taxon>
        <taxon>Orbiliaceae</taxon>
        <taxon>Drechslerella</taxon>
    </lineage>
</organism>
<name>A0AAD6J5Z1_DREDA</name>
<dbReference type="AlphaFoldDB" id="A0AAD6J5Z1"/>
<evidence type="ECO:0000256" key="1">
    <source>
        <dbReference type="SAM" id="MobiDB-lite"/>
    </source>
</evidence>